<organism evidence="1 2">
    <name type="scientific">Staurois parvus</name>
    <dbReference type="NCBI Taxonomy" id="386267"/>
    <lineage>
        <taxon>Eukaryota</taxon>
        <taxon>Metazoa</taxon>
        <taxon>Chordata</taxon>
        <taxon>Craniata</taxon>
        <taxon>Vertebrata</taxon>
        <taxon>Euteleostomi</taxon>
        <taxon>Amphibia</taxon>
        <taxon>Batrachia</taxon>
        <taxon>Anura</taxon>
        <taxon>Neobatrachia</taxon>
        <taxon>Ranoidea</taxon>
        <taxon>Ranidae</taxon>
        <taxon>Staurois</taxon>
    </lineage>
</organism>
<protein>
    <submittedName>
        <fullName evidence="1">Uncharacterized protein</fullName>
    </submittedName>
</protein>
<sequence length="53" mass="6039">MKYLRLCENPSKKSIYITWEQCGHQGQTDKSWGPLGNRGSWGPCVLVQTQKSL</sequence>
<reference evidence="1" key="1">
    <citation type="submission" date="2023-05" db="EMBL/GenBank/DDBJ databases">
        <authorList>
            <person name="Stuckert A."/>
        </authorList>
    </citation>
    <scope>NUCLEOTIDE SEQUENCE</scope>
</reference>
<dbReference type="Proteomes" id="UP001162483">
    <property type="component" value="Unassembled WGS sequence"/>
</dbReference>
<evidence type="ECO:0000313" key="1">
    <source>
        <dbReference type="EMBL" id="CAI9601671.1"/>
    </source>
</evidence>
<comment type="caution">
    <text evidence="1">The sequence shown here is derived from an EMBL/GenBank/DDBJ whole genome shotgun (WGS) entry which is preliminary data.</text>
</comment>
<keyword evidence="2" id="KW-1185">Reference proteome</keyword>
<proteinExistence type="predicted"/>
<dbReference type="EMBL" id="CATNWA010017594">
    <property type="protein sequence ID" value="CAI9601671.1"/>
    <property type="molecule type" value="Genomic_DNA"/>
</dbReference>
<evidence type="ECO:0000313" key="2">
    <source>
        <dbReference type="Proteomes" id="UP001162483"/>
    </source>
</evidence>
<gene>
    <name evidence="1" type="ORF">SPARVUS_LOCUS13009176</name>
</gene>
<accession>A0ABN9FZ20</accession>
<name>A0ABN9FZ20_9NEOB</name>